<sequence length="358" mass="37230">MGEIRVALAGIGSCASSLVQTAGLTPPGTGPMNGIMYPRIGGYWVNDMRFVAAFDVDRRKVGLDVVKAIITPPVAAVLHVDVEPTGVLVEPGPLFDGIGGNLDGVIEPHPTSREVTIDQVADRLAAVGADVLVCLLPTGATNAVQAYARAAVKAGVAFVNATPEPVAHDPEIAAAFVSGGVPLLGDDLRSHLGATTLHTALIELLQSRGLAVVNTYQLNVGGNTDFLNLSDPRRAAGKVWTKRNALSAAGIDATTVSAGPNGFVEYLGDEKACFIRIEAASVLDSNLVLDIRMQVEDSPNAAGVLVNAVRIAKIAAEQGHAGSVDDVCAFLFKNPPEGAPESVGIRKFRDYIDSVARD</sequence>
<name>A0ABX6WE97_STRMQ</name>
<dbReference type="InterPro" id="IPR013021">
    <property type="entry name" value="Myo-inos-1-P_Synthase_GAPDH"/>
</dbReference>
<keyword evidence="3" id="KW-1185">Reference proteome</keyword>
<dbReference type="Gene3D" id="3.40.50.720">
    <property type="entry name" value="NAD(P)-binding Rossmann-like Domain"/>
    <property type="match status" value="1"/>
</dbReference>
<proteinExistence type="predicted"/>
<protein>
    <submittedName>
        <fullName evidence="2">Myo-inositol-1-phosphate synthase</fullName>
    </submittedName>
</protein>
<feature type="domain" description="Myo-inositol-1-phosphate synthase GAPDH-like" evidence="1">
    <location>
        <begin position="193"/>
        <end position="298"/>
    </location>
</feature>
<reference evidence="2 3" key="1">
    <citation type="submission" date="2020-11" db="EMBL/GenBank/DDBJ databases">
        <title>Complete genome sequence unveiled secondary metabolic potentials in Streptomyces solisilvae HNM0141.</title>
        <authorList>
            <person name="Huang X."/>
        </authorList>
    </citation>
    <scope>NUCLEOTIDE SEQUENCE [LARGE SCALE GENOMIC DNA]</scope>
    <source>
        <strain evidence="2 3">HNM0141</strain>
    </source>
</reference>
<dbReference type="PANTHER" id="PTHR43125:SF1">
    <property type="entry name" value="INOSITOL-3-PHOSPHATE SYNTHASE"/>
    <property type="match status" value="1"/>
</dbReference>
<gene>
    <name evidence="2" type="ORF">I1A49_36995</name>
</gene>
<evidence type="ECO:0000313" key="2">
    <source>
        <dbReference type="EMBL" id="QPI59747.1"/>
    </source>
</evidence>
<evidence type="ECO:0000259" key="1">
    <source>
        <dbReference type="Pfam" id="PF01658"/>
    </source>
</evidence>
<dbReference type="Pfam" id="PF01658">
    <property type="entry name" value="Inos-1-P_synth"/>
    <property type="match status" value="1"/>
</dbReference>
<dbReference type="SUPFAM" id="SSF51735">
    <property type="entry name" value="NAD(P)-binding Rossmann-fold domains"/>
    <property type="match status" value="1"/>
</dbReference>
<dbReference type="PANTHER" id="PTHR43125">
    <property type="entry name" value="INOSITOL-3-PHOSPHATE SYNTHASE"/>
    <property type="match status" value="1"/>
</dbReference>
<dbReference type="SUPFAM" id="SSF55347">
    <property type="entry name" value="Glyceraldehyde-3-phosphate dehydrogenase-like, C-terminal domain"/>
    <property type="match status" value="1"/>
</dbReference>
<dbReference type="Proteomes" id="UP000663421">
    <property type="component" value="Chromosome"/>
</dbReference>
<organism evidence="2 3">
    <name type="scientific">Streptomyces malaysiensis</name>
    <dbReference type="NCBI Taxonomy" id="92644"/>
    <lineage>
        <taxon>Bacteria</taxon>
        <taxon>Bacillati</taxon>
        <taxon>Actinomycetota</taxon>
        <taxon>Actinomycetes</taxon>
        <taxon>Kitasatosporales</taxon>
        <taxon>Streptomycetaceae</taxon>
        <taxon>Streptomyces</taxon>
        <taxon>Streptomyces violaceusniger group</taxon>
    </lineage>
</organism>
<dbReference type="InterPro" id="IPR036291">
    <property type="entry name" value="NAD(P)-bd_dom_sf"/>
</dbReference>
<dbReference type="Gene3D" id="3.30.360.10">
    <property type="entry name" value="Dihydrodipicolinate Reductase, domain 2"/>
    <property type="match status" value="1"/>
</dbReference>
<dbReference type="InterPro" id="IPR052199">
    <property type="entry name" value="MIPS"/>
</dbReference>
<dbReference type="EMBL" id="CP065050">
    <property type="protein sequence ID" value="QPI59747.1"/>
    <property type="molecule type" value="Genomic_DNA"/>
</dbReference>
<evidence type="ECO:0000313" key="3">
    <source>
        <dbReference type="Proteomes" id="UP000663421"/>
    </source>
</evidence>
<accession>A0ABX6WE97</accession>